<protein>
    <recommendedName>
        <fullName evidence="10">NADH-quinone oxidoreductase</fullName>
        <ecNumber evidence="10">7.1.1.-</ecNumber>
    </recommendedName>
</protein>
<comment type="catalytic activity">
    <reaction evidence="9 10">
        <text>a quinone + NADH + 5 H(+)(in) = a quinol + NAD(+) + 4 H(+)(out)</text>
        <dbReference type="Rhea" id="RHEA:57888"/>
        <dbReference type="ChEBI" id="CHEBI:15378"/>
        <dbReference type="ChEBI" id="CHEBI:24646"/>
        <dbReference type="ChEBI" id="CHEBI:57540"/>
        <dbReference type="ChEBI" id="CHEBI:57945"/>
        <dbReference type="ChEBI" id="CHEBI:132124"/>
    </reaction>
</comment>
<dbReference type="SUPFAM" id="SSF53706">
    <property type="entry name" value="Formate dehydrogenase/DMSO reductase, domains 1-3"/>
    <property type="match status" value="1"/>
</dbReference>
<keyword evidence="8 10" id="KW-0520">NAD</keyword>
<reference evidence="14" key="1">
    <citation type="submission" date="2023-03" db="EMBL/GenBank/DDBJ databases">
        <title>Chitinimonas shenzhenensis gen. nov., sp. nov., a novel member of family Burkholderiaceae isolated from activated sludge collected in Shen Zhen, China.</title>
        <authorList>
            <person name="Wang X."/>
        </authorList>
    </citation>
    <scope>NUCLEOTIDE SEQUENCE</scope>
    <source>
        <strain evidence="14">DQS-5</strain>
    </source>
</reference>
<dbReference type="PROSITE" id="PS51669">
    <property type="entry name" value="4FE4S_MOW_BIS_MGD"/>
    <property type="match status" value="1"/>
</dbReference>
<gene>
    <name evidence="14" type="primary">nuoG</name>
    <name evidence="14" type="ORF">PZA18_12185</name>
</gene>
<feature type="domain" description="4Fe-4S Mo/W bis-MGD-type" evidence="12">
    <location>
        <begin position="215"/>
        <end position="271"/>
    </location>
</feature>
<keyword evidence="6 10" id="KW-0408">Iron</keyword>
<dbReference type="InterPro" id="IPR019574">
    <property type="entry name" value="NADH_UbQ_OxRdtase_Gsu_4Fe4S-bd"/>
</dbReference>
<comment type="function">
    <text evidence="10">NDH-1 shuttles electrons from NADH, via FMN and iron-sulfur (Fe-S) centers, to quinones in the respiratory chain. Couples the redox reaction to proton translocation (for every two electrons transferred, four hydrogen ions are translocated across the cytoplasmic membrane), and thus conserves the redox energy in a proton gradient.</text>
</comment>
<evidence type="ECO:0000259" key="11">
    <source>
        <dbReference type="PROSITE" id="PS51085"/>
    </source>
</evidence>
<dbReference type="PROSITE" id="PS00643">
    <property type="entry name" value="COMPLEX1_75K_3"/>
    <property type="match status" value="1"/>
</dbReference>
<dbReference type="Pfam" id="PF10588">
    <property type="entry name" value="NADH-G_4Fe-4S_3"/>
    <property type="match status" value="1"/>
</dbReference>
<dbReference type="PANTHER" id="PTHR43105">
    <property type="entry name" value="RESPIRATORY NITRATE REDUCTASE"/>
    <property type="match status" value="1"/>
</dbReference>
<evidence type="ECO:0000259" key="12">
    <source>
        <dbReference type="PROSITE" id="PS51669"/>
    </source>
</evidence>
<dbReference type="Pfam" id="PF00384">
    <property type="entry name" value="Molybdopterin"/>
    <property type="match status" value="1"/>
</dbReference>
<dbReference type="RefSeq" id="WP_284101117.1">
    <property type="nucleotide sequence ID" value="NZ_JARRAF010000012.1"/>
</dbReference>
<evidence type="ECO:0000256" key="8">
    <source>
        <dbReference type="ARBA" id="ARBA00023027"/>
    </source>
</evidence>
<evidence type="ECO:0000256" key="6">
    <source>
        <dbReference type="ARBA" id="ARBA00023004"/>
    </source>
</evidence>
<dbReference type="InterPro" id="IPR036010">
    <property type="entry name" value="2Fe-2S_ferredoxin-like_sf"/>
</dbReference>
<feature type="domain" description="2Fe-2S ferredoxin-type" evidence="11">
    <location>
        <begin position="1"/>
        <end position="78"/>
    </location>
</feature>
<name>A0ABT7DXP5_9NEIS</name>
<keyword evidence="4 10" id="KW-0479">Metal-binding</keyword>
<evidence type="ECO:0000256" key="7">
    <source>
        <dbReference type="ARBA" id="ARBA00023014"/>
    </source>
</evidence>
<dbReference type="CDD" id="cd00207">
    <property type="entry name" value="fer2"/>
    <property type="match status" value="1"/>
</dbReference>
<sequence length="778" mass="83822">MLEIEIDGKKLTVPDGSTVMEAAEAVGTYIPHFCYHKKLSVAANCRMCLVQVEKAPKPLPACATPVTDGMRVFTKSDLAVKAQQGVMEFLLINHPLDCPICDQGGECQLQDLAVGYGDVDSRFSEVKRVVPNKDLGPLISTDMTRCIHCTRCVRFSEEIAGAQEIGMAGRGEHSEVMSFIGLTVDSEISGNVIDLCPVGALTSKPFRYQARSWELSRRKGVSPHDGLGSNLILQTKGGRVVRVLPRENESINECWISDRDRFSYEALMSSERLLTPELTIGGQVVSTSWDSALSKVAEEIKGTIEKFGADSIGVVASPNSTVEELYLINKLFGGGLGVRAINTFGRMSDYRLVSESEGVRWLGQSISELRQSDLFMIVGSDLRMESPLLAQQIRQSVKRGAELCVLSPSSSKQLCRSVERIVRPDELLSSLVSIAHSVVVKIGKSVPAVLQLAGLLADDDPMVEAIAKVAGRGGRISILLGEQVENSPQALEIAKVASLFAEAISAEFGWSFASANKVGAQLLTVDSADPTFSRQRKMLIGFGVDLCADSPNAQLMSHQVRAADALVLFSPFKPLSHVAPFSASLPVAPFSETGGSYINIEGVVQAFNGAVRCAGDARPGWKVLRVLGNLLSIPGFDYQSVEDVRRAALGDLEKLSSSTLNNSIDVEDVRINEKHNALIRVGDVPIYQSDAVVRRSHSLQETKLAGCSRLARMNSKTLSSLMINHGDNVLVSQGGAEFSIVAEEDDTLPDFAVALPAVIDGCGVLGELYGPISVKKNM</sequence>
<keyword evidence="5 10" id="KW-1278">Translocase</keyword>
<dbReference type="NCBIfam" id="TIGR01973">
    <property type="entry name" value="NuoG"/>
    <property type="match status" value="1"/>
</dbReference>
<dbReference type="Gene3D" id="3.10.20.740">
    <property type="match status" value="1"/>
</dbReference>
<dbReference type="InterPro" id="IPR006656">
    <property type="entry name" value="Mopterin_OxRdtase"/>
</dbReference>
<dbReference type="Gene3D" id="3.40.50.740">
    <property type="match status" value="2"/>
</dbReference>
<evidence type="ECO:0000256" key="1">
    <source>
        <dbReference type="ARBA" id="ARBA00001966"/>
    </source>
</evidence>
<dbReference type="InterPro" id="IPR010228">
    <property type="entry name" value="NADH_UbQ_OxRdtase_Gsu"/>
</dbReference>
<comment type="cofactor">
    <cofactor evidence="10">
        <name>[2Fe-2S] cluster</name>
        <dbReference type="ChEBI" id="CHEBI:190135"/>
    </cofactor>
    <text evidence="10">Binds 1 [2Fe-2S] cluster per subunit.</text>
</comment>
<evidence type="ECO:0000259" key="13">
    <source>
        <dbReference type="PROSITE" id="PS51839"/>
    </source>
</evidence>
<dbReference type="PROSITE" id="PS51085">
    <property type="entry name" value="2FE2S_FER_2"/>
    <property type="match status" value="1"/>
</dbReference>
<dbReference type="SMART" id="SM00929">
    <property type="entry name" value="NADH-G_4Fe-4S_3"/>
    <property type="match status" value="1"/>
</dbReference>
<keyword evidence="10" id="KW-0874">Quinone</keyword>
<dbReference type="PANTHER" id="PTHR43105:SF13">
    <property type="entry name" value="NADH-UBIQUINONE OXIDOREDUCTASE 75 KDA SUBUNIT, MITOCHONDRIAL"/>
    <property type="match status" value="1"/>
</dbReference>
<dbReference type="InterPro" id="IPR050123">
    <property type="entry name" value="Prok_molybdopt-oxidoreductase"/>
</dbReference>
<dbReference type="Proteomes" id="UP001172778">
    <property type="component" value="Unassembled WGS sequence"/>
</dbReference>
<evidence type="ECO:0000256" key="3">
    <source>
        <dbReference type="ARBA" id="ARBA00022485"/>
    </source>
</evidence>
<dbReference type="Pfam" id="PF13510">
    <property type="entry name" value="Fer2_4"/>
    <property type="match status" value="1"/>
</dbReference>
<evidence type="ECO:0000256" key="5">
    <source>
        <dbReference type="ARBA" id="ARBA00022967"/>
    </source>
</evidence>
<accession>A0ABT7DXP5</accession>
<dbReference type="InterPro" id="IPR006963">
    <property type="entry name" value="Mopterin_OxRdtase_4Fe-4S_dom"/>
</dbReference>
<proteinExistence type="inferred from homology"/>
<dbReference type="PROSITE" id="PS51839">
    <property type="entry name" value="4FE4S_HC3"/>
    <property type="match status" value="1"/>
</dbReference>
<dbReference type="Pfam" id="PF22117">
    <property type="entry name" value="Fer4_Nqo3"/>
    <property type="match status" value="1"/>
</dbReference>
<evidence type="ECO:0000256" key="4">
    <source>
        <dbReference type="ARBA" id="ARBA00022723"/>
    </source>
</evidence>
<dbReference type="SUPFAM" id="SSF54862">
    <property type="entry name" value="4Fe-4S ferredoxins"/>
    <property type="match status" value="1"/>
</dbReference>
<evidence type="ECO:0000256" key="9">
    <source>
        <dbReference type="ARBA" id="ARBA00047712"/>
    </source>
</evidence>
<dbReference type="EC" id="7.1.1.-" evidence="10"/>
<feature type="domain" description="4Fe-4S His(Cys)3-ligated-type" evidence="13">
    <location>
        <begin position="78"/>
        <end position="117"/>
    </location>
</feature>
<evidence type="ECO:0000256" key="2">
    <source>
        <dbReference type="ARBA" id="ARBA00005404"/>
    </source>
</evidence>
<evidence type="ECO:0000256" key="10">
    <source>
        <dbReference type="RuleBase" id="RU003525"/>
    </source>
</evidence>
<dbReference type="InterPro" id="IPR001041">
    <property type="entry name" value="2Fe-2S_ferredoxin-type"/>
</dbReference>
<evidence type="ECO:0000313" key="14">
    <source>
        <dbReference type="EMBL" id="MDK2124805.1"/>
    </source>
</evidence>
<comment type="similarity">
    <text evidence="2 10">Belongs to the complex I 75 kDa subunit family.</text>
</comment>
<keyword evidence="3 10" id="KW-0004">4Fe-4S</keyword>
<comment type="cofactor">
    <cofactor evidence="1 10">
        <name>[4Fe-4S] cluster</name>
        <dbReference type="ChEBI" id="CHEBI:49883"/>
    </cofactor>
</comment>
<dbReference type="Gene3D" id="3.40.228.10">
    <property type="entry name" value="Dimethylsulfoxide Reductase, domain 2"/>
    <property type="match status" value="1"/>
</dbReference>
<dbReference type="Gene3D" id="3.30.70.20">
    <property type="match status" value="1"/>
</dbReference>
<dbReference type="PROSITE" id="PS00642">
    <property type="entry name" value="COMPLEX1_75K_2"/>
    <property type="match status" value="1"/>
</dbReference>
<organism evidence="14 15">
    <name type="scientific">Parachitinimonas caeni</name>
    <dbReference type="NCBI Taxonomy" id="3031301"/>
    <lineage>
        <taxon>Bacteria</taxon>
        <taxon>Pseudomonadati</taxon>
        <taxon>Pseudomonadota</taxon>
        <taxon>Betaproteobacteria</taxon>
        <taxon>Neisseriales</taxon>
        <taxon>Chitinibacteraceae</taxon>
        <taxon>Parachitinimonas</taxon>
    </lineage>
</organism>
<dbReference type="PROSITE" id="PS00641">
    <property type="entry name" value="COMPLEX1_75K_1"/>
    <property type="match status" value="1"/>
</dbReference>
<dbReference type="Pfam" id="PF22151">
    <property type="entry name" value="Fer4_NDSU1"/>
    <property type="match status" value="1"/>
</dbReference>
<evidence type="ECO:0000313" key="15">
    <source>
        <dbReference type="Proteomes" id="UP001172778"/>
    </source>
</evidence>
<keyword evidence="7 10" id="KW-0411">Iron-sulfur</keyword>
<dbReference type="EMBL" id="JARRAF010000012">
    <property type="protein sequence ID" value="MDK2124805.1"/>
    <property type="molecule type" value="Genomic_DNA"/>
</dbReference>
<dbReference type="InterPro" id="IPR000283">
    <property type="entry name" value="NADH_UbQ_OxRdtase_75kDa_su_CS"/>
</dbReference>
<dbReference type="SUPFAM" id="SSF54292">
    <property type="entry name" value="2Fe-2S ferredoxin-like"/>
    <property type="match status" value="1"/>
</dbReference>
<comment type="caution">
    <text evidence="14">The sequence shown here is derived from an EMBL/GenBank/DDBJ whole genome shotgun (WGS) entry which is preliminary data.</text>
</comment>
<keyword evidence="15" id="KW-1185">Reference proteome</keyword>
<dbReference type="InterPro" id="IPR054351">
    <property type="entry name" value="NADH_UbQ_OxRdtase_ferredoxin"/>
</dbReference>
<keyword evidence="10" id="KW-0001">2Fe-2S</keyword>